<reference evidence="2" key="1">
    <citation type="journal article" date="2018" name="Nat. Commun.">
        <title>Diversity and evolution of the emerging Pandoraviridae family.</title>
        <authorList>
            <person name="Legendre M."/>
            <person name="Fabre E."/>
            <person name="Poirot O."/>
            <person name="Jeudy S."/>
            <person name="Lartigue A."/>
            <person name="Alempic J.M."/>
            <person name="Beucher L."/>
            <person name="Philippe N."/>
            <person name="Bertaux L."/>
            <person name="Christo-Foroux E."/>
            <person name="Labadie K."/>
            <person name="Coute Y."/>
            <person name="Abergel C."/>
            <person name="Claverie J.M."/>
        </authorList>
    </citation>
    <scope>NUCLEOTIDE SEQUENCE [LARGE SCALE GENOMIC DNA]</scope>
    <source>
        <strain evidence="2">Macleodensis</strain>
    </source>
</reference>
<dbReference type="RefSeq" id="YP_009480979.1">
    <property type="nucleotide sequence ID" value="NC_037665.1"/>
</dbReference>
<sequence>MQGATTPRPIMIASGAGARPQASHNPPGAALQAAYDFLAANNVAAANEVRATPWPGTLKPVIKDVEKGPRGGGFYYTEHGTKVYLKKKQRDQCRDGTLLGSGGVCPDITGYAPRGAAPAQEAALDVMRSMDARRSRGGARP</sequence>
<dbReference type="EMBL" id="MG011691">
    <property type="protein sequence ID" value="AVK76983.1"/>
    <property type="molecule type" value="Genomic_DNA"/>
</dbReference>
<dbReference type="KEGG" id="vg:36841438"/>
<feature type="region of interest" description="Disordered" evidence="1">
    <location>
        <begin position="1"/>
        <end position="27"/>
    </location>
</feature>
<dbReference type="Proteomes" id="UP000249758">
    <property type="component" value="Segment"/>
</dbReference>
<evidence type="ECO:0000313" key="2">
    <source>
        <dbReference type="EMBL" id="AVK76983.1"/>
    </source>
</evidence>
<accession>A0A2U7UEW1</accession>
<protein>
    <submittedName>
        <fullName evidence="2">Uncharacterized protein</fullName>
    </submittedName>
</protein>
<dbReference type="GeneID" id="36841438"/>
<name>A0A2U7UEW1_9VIRU</name>
<evidence type="ECO:0000256" key="1">
    <source>
        <dbReference type="SAM" id="MobiDB-lite"/>
    </source>
</evidence>
<gene>
    <name evidence="2" type="ORF">pmac_cds_295</name>
</gene>
<proteinExistence type="predicted"/>
<organism evidence="2">
    <name type="scientific">Pandoravirus macleodensis</name>
    <dbReference type="NCBI Taxonomy" id="2107707"/>
    <lineage>
        <taxon>Viruses</taxon>
        <taxon>Pandoravirus</taxon>
    </lineage>
</organism>